<keyword evidence="5" id="KW-0479">Metal-binding</keyword>
<comment type="cofactor">
    <cofactor evidence="1">
        <name>a divalent metal cation</name>
        <dbReference type="ChEBI" id="CHEBI:60240"/>
    </cofactor>
</comment>
<keyword evidence="4" id="KW-0540">Nuclease</keyword>
<evidence type="ECO:0000256" key="3">
    <source>
        <dbReference type="ARBA" id="ARBA00006958"/>
    </source>
</evidence>
<dbReference type="InterPro" id="IPR027806">
    <property type="entry name" value="HARBI1_dom"/>
</dbReference>
<dbReference type="AlphaFoldDB" id="A0AAV0WC53"/>
<dbReference type="GO" id="GO:0005634">
    <property type="term" value="C:nucleus"/>
    <property type="evidence" value="ECO:0007669"/>
    <property type="project" value="UniProtKB-SubCell"/>
</dbReference>
<dbReference type="PANTHER" id="PTHR22930:SF289">
    <property type="entry name" value="DDE TNP4 DOMAIN-CONTAINING PROTEIN-RELATED"/>
    <property type="match status" value="1"/>
</dbReference>
<evidence type="ECO:0000256" key="4">
    <source>
        <dbReference type="ARBA" id="ARBA00022722"/>
    </source>
</evidence>
<accession>A0AAV0WC53</accession>
<reference evidence="9 10" key="1">
    <citation type="submission" date="2023-01" db="EMBL/GenBank/DDBJ databases">
        <authorList>
            <person name="Whitehead M."/>
        </authorList>
    </citation>
    <scope>NUCLEOTIDE SEQUENCE [LARGE SCALE GENOMIC DNA]</scope>
</reference>
<evidence type="ECO:0000259" key="8">
    <source>
        <dbReference type="Pfam" id="PF13359"/>
    </source>
</evidence>
<feature type="domain" description="DDE Tnp4" evidence="8">
    <location>
        <begin position="161"/>
        <end position="322"/>
    </location>
</feature>
<evidence type="ECO:0000256" key="6">
    <source>
        <dbReference type="ARBA" id="ARBA00022801"/>
    </source>
</evidence>
<dbReference type="Proteomes" id="UP001160148">
    <property type="component" value="Unassembled WGS sequence"/>
</dbReference>
<comment type="similarity">
    <text evidence="3">Belongs to the HARBI1 family.</text>
</comment>
<protein>
    <recommendedName>
        <fullName evidence="8">DDE Tnp4 domain-containing protein</fullName>
    </recommendedName>
</protein>
<keyword evidence="10" id="KW-1185">Reference proteome</keyword>
<comment type="caution">
    <text evidence="9">The sequence shown here is derived from an EMBL/GenBank/DDBJ whole genome shotgun (WGS) entry which is preliminary data.</text>
</comment>
<gene>
    <name evidence="9" type="ORF">MEUPH1_LOCUS9470</name>
</gene>
<comment type="subcellular location">
    <subcellularLocation>
        <location evidence="2">Nucleus</location>
    </subcellularLocation>
</comment>
<dbReference type="InterPro" id="IPR045249">
    <property type="entry name" value="HARBI1-like"/>
</dbReference>
<dbReference type="GO" id="GO:0004518">
    <property type="term" value="F:nuclease activity"/>
    <property type="evidence" value="ECO:0007669"/>
    <property type="project" value="UniProtKB-KW"/>
</dbReference>
<proteinExistence type="inferred from homology"/>
<name>A0AAV0WC53_9HEMI</name>
<organism evidence="9 10">
    <name type="scientific">Macrosiphum euphorbiae</name>
    <name type="common">potato aphid</name>
    <dbReference type="NCBI Taxonomy" id="13131"/>
    <lineage>
        <taxon>Eukaryota</taxon>
        <taxon>Metazoa</taxon>
        <taxon>Ecdysozoa</taxon>
        <taxon>Arthropoda</taxon>
        <taxon>Hexapoda</taxon>
        <taxon>Insecta</taxon>
        <taxon>Pterygota</taxon>
        <taxon>Neoptera</taxon>
        <taxon>Paraneoptera</taxon>
        <taxon>Hemiptera</taxon>
        <taxon>Sternorrhyncha</taxon>
        <taxon>Aphidomorpha</taxon>
        <taxon>Aphidoidea</taxon>
        <taxon>Aphididae</taxon>
        <taxon>Macrosiphini</taxon>
        <taxon>Macrosiphum</taxon>
    </lineage>
</organism>
<evidence type="ECO:0000256" key="7">
    <source>
        <dbReference type="ARBA" id="ARBA00023242"/>
    </source>
</evidence>
<dbReference type="GO" id="GO:0046872">
    <property type="term" value="F:metal ion binding"/>
    <property type="evidence" value="ECO:0007669"/>
    <property type="project" value="UniProtKB-KW"/>
</dbReference>
<evidence type="ECO:0000256" key="1">
    <source>
        <dbReference type="ARBA" id="ARBA00001968"/>
    </source>
</evidence>
<keyword evidence="6" id="KW-0378">Hydrolase</keyword>
<sequence>MANFDEMVMLFAIGNIEEHERAMNVRQTRKKEIISDPFDTSDRLFIKNCRLTKDLVKYLIELLRPYIVSKSRLSAIDLNTKILVTFNFLATGSYQSPTGNSKFIVLSQPSVSRCISEVVEALNRPEIFDKWVKFPSNLNELTEIRNGFYRETGFPGVIGCIDCTHVAIVPPSNNFNFNENPEYIYVNREGYHSINVQLICDSKLRVLNVNALFPGSKHDTHIWNNSSVLPVMQELHRRNHHNFYLLGDSGYPLRPWLLTPITNPTTNPEKYYNQKQMSTRSLIERCNGVLKMRFRCLLKDRTLHYKPEKASSIINACIVLHNMCITNNVPLDEHDIPEYDNLGMMENREILEDNNRNLDLSLGRQHREKNCNILISKTCINFINNIYYTSYPK</sequence>
<evidence type="ECO:0000256" key="5">
    <source>
        <dbReference type="ARBA" id="ARBA00022723"/>
    </source>
</evidence>
<evidence type="ECO:0000256" key="2">
    <source>
        <dbReference type="ARBA" id="ARBA00004123"/>
    </source>
</evidence>
<keyword evidence="7" id="KW-0539">Nucleus</keyword>
<dbReference type="PANTHER" id="PTHR22930">
    <property type="match status" value="1"/>
</dbReference>
<evidence type="ECO:0000313" key="9">
    <source>
        <dbReference type="EMBL" id="CAI6353337.1"/>
    </source>
</evidence>
<dbReference type="GO" id="GO:0016787">
    <property type="term" value="F:hydrolase activity"/>
    <property type="evidence" value="ECO:0007669"/>
    <property type="project" value="UniProtKB-KW"/>
</dbReference>
<dbReference type="Pfam" id="PF13359">
    <property type="entry name" value="DDE_Tnp_4"/>
    <property type="match status" value="1"/>
</dbReference>
<dbReference type="EMBL" id="CARXXK010000002">
    <property type="protein sequence ID" value="CAI6353337.1"/>
    <property type="molecule type" value="Genomic_DNA"/>
</dbReference>
<evidence type="ECO:0000313" key="10">
    <source>
        <dbReference type="Proteomes" id="UP001160148"/>
    </source>
</evidence>